<accession>A0A428LDQ2</accession>
<dbReference type="PANTHER" id="PTHR38467">
    <property type="match status" value="1"/>
</dbReference>
<dbReference type="InterPro" id="IPR053155">
    <property type="entry name" value="F-pilin_assembly_TraC"/>
</dbReference>
<sequence length="86" mass="9982">GSAKDNWFSSFMLSVEHLTSWHRLFVDPLSRAMYSSDGPDFEFVQQRRREGAGIHDAVWELAWKKSGPEMASLERWLEEHEGKKTA</sequence>
<name>A0A428LDQ2_9ENTR</name>
<dbReference type="PANTHER" id="PTHR38467:SF1">
    <property type="entry name" value="CONJUGATIVE TRANSFER: ASSEMBLY"/>
    <property type="match status" value="1"/>
</dbReference>
<reference evidence="1 2" key="1">
    <citation type="submission" date="2018-12" db="EMBL/GenBank/DDBJ databases">
        <title>The Genome Submission of two Enterobacter spp. strains.</title>
        <authorList>
            <person name="Wu W."/>
            <person name="Wei L."/>
            <person name="Feng Y."/>
            <person name="Zong Z."/>
        </authorList>
    </citation>
    <scope>NUCLEOTIDE SEQUENCE [LARGE SCALE GENOMIC DNA]</scope>
    <source>
        <strain evidence="1 2">WCHEHu045002</strain>
    </source>
</reference>
<feature type="non-terminal residue" evidence="1">
    <location>
        <position position="1"/>
    </location>
</feature>
<comment type="caution">
    <text evidence="1">The sequence shown here is derived from an EMBL/GenBank/DDBJ whole genome shotgun (WGS) entry which is preliminary data.</text>
</comment>
<dbReference type="Proteomes" id="UP000276389">
    <property type="component" value="Unassembled WGS sequence"/>
</dbReference>
<dbReference type="EMBL" id="RWHU01000022">
    <property type="protein sequence ID" value="RSK61821.1"/>
    <property type="molecule type" value="Genomic_DNA"/>
</dbReference>
<evidence type="ECO:0000313" key="2">
    <source>
        <dbReference type="Proteomes" id="UP000276389"/>
    </source>
</evidence>
<gene>
    <name evidence="1" type="ORF">EJE24_24285</name>
</gene>
<evidence type="ECO:0000313" key="1">
    <source>
        <dbReference type="EMBL" id="RSK61821.1"/>
    </source>
</evidence>
<proteinExistence type="predicted"/>
<organism evidence="1 2">
    <name type="scientific">Enterobacter huaxiensis</name>
    <dbReference type="NCBI Taxonomy" id="2494702"/>
    <lineage>
        <taxon>Bacteria</taxon>
        <taxon>Pseudomonadati</taxon>
        <taxon>Pseudomonadota</taxon>
        <taxon>Gammaproteobacteria</taxon>
        <taxon>Enterobacterales</taxon>
        <taxon>Enterobacteriaceae</taxon>
        <taxon>Enterobacter</taxon>
    </lineage>
</organism>
<protein>
    <submittedName>
        <fullName evidence="1">Conjugal transfer protein TraC</fullName>
    </submittedName>
</protein>
<dbReference type="AlphaFoldDB" id="A0A428LDQ2"/>